<proteinExistence type="predicted"/>
<feature type="coiled-coil region" evidence="4">
    <location>
        <begin position="462"/>
        <end position="686"/>
    </location>
</feature>
<keyword evidence="3 4" id="KW-0175">Coiled coil</keyword>
<evidence type="ECO:0000313" key="7">
    <source>
        <dbReference type="EMBL" id="VTJ69743.1"/>
    </source>
</evidence>
<feature type="region of interest" description="Disordered" evidence="5">
    <location>
        <begin position="51"/>
        <end position="95"/>
    </location>
</feature>
<dbReference type="GO" id="GO:0007030">
    <property type="term" value="P:Golgi organization"/>
    <property type="evidence" value="ECO:0007669"/>
    <property type="project" value="TreeGrafter"/>
</dbReference>
<evidence type="ECO:0000313" key="8">
    <source>
        <dbReference type="Proteomes" id="UP000335636"/>
    </source>
</evidence>
<keyword evidence="8" id="KW-1185">Reference proteome</keyword>
<dbReference type="Proteomes" id="UP000335636">
    <property type="component" value="Unassembled WGS sequence"/>
</dbReference>
<dbReference type="PROSITE" id="PS50913">
    <property type="entry name" value="GRIP"/>
    <property type="match status" value="1"/>
</dbReference>
<dbReference type="InterPro" id="IPR000237">
    <property type="entry name" value="GRIP_dom"/>
</dbReference>
<dbReference type="GO" id="GO:0000139">
    <property type="term" value="C:Golgi membrane"/>
    <property type="evidence" value="ECO:0007669"/>
    <property type="project" value="UniProtKB-SubCell"/>
</dbReference>
<accession>A0A5E4BJ67</accession>
<feature type="coiled-coil region" evidence="4">
    <location>
        <begin position="380"/>
        <end position="437"/>
    </location>
</feature>
<comment type="subcellular location">
    <subcellularLocation>
        <location evidence="1">Golgi apparatus membrane</location>
        <topology evidence="1">Peripheral membrane protein</topology>
    </subcellularLocation>
</comment>
<evidence type="ECO:0000256" key="5">
    <source>
        <dbReference type="SAM" id="MobiDB-lite"/>
    </source>
</evidence>
<feature type="compositionally biased region" description="Basic and acidic residues" evidence="5">
    <location>
        <begin position="67"/>
        <end position="84"/>
    </location>
</feature>
<feature type="coiled-coil region" evidence="4">
    <location>
        <begin position="250"/>
        <end position="328"/>
    </location>
</feature>
<reference evidence="7" key="1">
    <citation type="submission" date="2019-04" db="EMBL/GenBank/DDBJ databases">
        <authorList>
            <person name="Alioto T."/>
            <person name="Alioto T."/>
        </authorList>
    </citation>
    <scope>NUCLEOTIDE SEQUENCE [LARGE SCALE GENOMIC DNA]</scope>
</reference>
<name>A0A5E4BJ67_MARMO</name>
<comment type="caution">
    <text evidence="7">The sequence shown here is derived from an EMBL/GenBank/DDBJ whole genome shotgun (WGS) entry which is preliminary data.</text>
</comment>
<keyword evidence="2" id="KW-0333">Golgi apparatus</keyword>
<dbReference type="PANTHER" id="PTHR18921">
    <property type="entry name" value="MYOSIN HEAVY CHAIN - RELATED"/>
    <property type="match status" value="1"/>
</dbReference>
<gene>
    <name evidence="7" type="ORF">MONAX_5E046852</name>
</gene>
<dbReference type="GO" id="GO:0031267">
    <property type="term" value="F:small GTPase binding"/>
    <property type="evidence" value="ECO:0007669"/>
    <property type="project" value="TreeGrafter"/>
</dbReference>
<dbReference type="EMBL" id="CABDUW010000476">
    <property type="protein sequence ID" value="VTJ69743.1"/>
    <property type="molecule type" value="Genomic_DNA"/>
</dbReference>
<organism evidence="7 8">
    <name type="scientific">Marmota monax</name>
    <name type="common">Woodchuck</name>
    <dbReference type="NCBI Taxonomy" id="9995"/>
    <lineage>
        <taxon>Eukaryota</taxon>
        <taxon>Metazoa</taxon>
        <taxon>Chordata</taxon>
        <taxon>Craniata</taxon>
        <taxon>Vertebrata</taxon>
        <taxon>Euteleostomi</taxon>
        <taxon>Mammalia</taxon>
        <taxon>Eutheria</taxon>
        <taxon>Euarchontoglires</taxon>
        <taxon>Glires</taxon>
        <taxon>Rodentia</taxon>
        <taxon>Sciuromorpha</taxon>
        <taxon>Sciuridae</taxon>
        <taxon>Xerinae</taxon>
        <taxon>Marmotini</taxon>
        <taxon>Marmota</taxon>
    </lineage>
</organism>
<evidence type="ECO:0000256" key="3">
    <source>
        <dbReference type="ARBA" id="ARBA00023054"/>
    </source>
</evidence>
<dbReference type="PANTHER" id="PTHR18921:SF2">
    <property type="entry name" value="THYROID RECEPTOR-INTERACTING PROTEIN 11"/>
    <property type="match status" value="1"/>
</dbReference>
<evidence type="ECO:0000256" key="1">
    <source>
        <dbReference type="ARBA" id="ARBA00004395"/>
    </source>
</evidence>
<sequence length="1468" mass="167702">MSSWFGGLSSGWGHSLRQVGDSLASLTSRISSFGRDAFLDDLEEVEAGLPHCGRKEVEAPQSPFTSKDGRLTKDCTDREEKHQEASGLPIKHPSARYRHELQQRGTEASQPKARQMVLEDHLWRGQSPAQSVHSGAGGTPVTTAPAPFSCGISRQFSPFPDGDMHCSDIISSQHEIKSLSIEVSRLESEVSPWKHIGQAQGTRNSDPREICKLQNTMKVLEENQSQDINNHQHEMPALQKAHQEKLAEESCRHREELRDYEERIEELENQSQQGDSGVTACEMQKTIQVLQTENAESTKNIEELEDQIKDINKKLSSAENDRNVSNTEQEQLGVEKGQIMEQCENLQLECSKLQPSVMEQSDTVAKKGKILPQSSSVEEVLRLQQALSDAEKEIMRLNGLNQDNRLAEDNLKLNVRVQVLEKEKSLLSQEKEELQISLSTLSCEHELIKSTASTDVNLCVQFHNLKLNLESKEQELNQSINEKKMLIAELEELDTQNQEATKHIILITDELSKQRYEGDLVIKKLKQLNQEKDFEIASLKKNIEQMAADQKETKELLASHLEDQEQLIQRISEKKLFLDKLKEQSSELQKDLDKCSQVLRENETLRQTIEEKDRRIGSMKEEGNHLQEELERLREQQHRAVLVAELETLDSITELESEVSQLNFVNNHLEEEIKHHQKIIEDERQEPKVKESLTVENGGENHNLLKSENETSVKGIKEELEIKLLKEQNVPLTKEIHQLSTDEVGKLTQIIQQKDVETPALQARLSPVSHPQDVLYLPQQLQTFTTEREQVLAILNEKVKENSHLKSEHHKMKDLVAVEEAALIQIQEEYRKLPTRFVSSGQGMFRETLQNRRQQVKQMEEWKHQKELLPLQAQAVVDGENHSKLEADHTGLIQSDELSDTKLGQDQQCTGQLCNAKALPVGKLDSTSPQLLSASSLSSQSAEAQELRQSLQEKDATIKTLQENNHRLSESMAALSEIESKGHEQTDSEIEQLKAKQDVLLNSLKEKDLLIRAQRDQLLSSNEEFTNKVSENQVRRQAAKILKERVFVLEMDISKLKAENENIIEISRGKEMECQALQETNMRFSVMLREKDLQLETMKEKAHAFEQPLQEKEEDKCGEFSHLATAVESRQEKTIMFQQKTDQVILCLKQNQMENRTLQQEVQHLHDKELRLHQELERLRSHLLESEDSHTREIWAVEKRELELKKKVMLLEEKLVSSSTTSHQANVQIESPQEQLRMESQQRDEKALQFLLSQEGETQSALSLSNLQTVQEHFQQEEKAMCPAAFKKEQKEKAEKVEGEALLSLQDEANVVSDSAPRQLDLKEEQTGELTKQSELLQEMLDDTPKKLMNMTSSTEGKVDKGLLRNLFIGHFRTPKSKRCEVLWVIGRILDIEKGEMEHLLKEDYGGVTTWMPGWLGGGPKSVPSTPLIPSQQSVWKSSFSEHFVKFLEMESHPAVPPPKLSARAMEL</sequence>
<feature type="coiled-coil region" evidence="4">
    <location>
        <begin position="934"/>
        <end position="978"/>
    </location>
</feature>
<protein>
    <recommendedName>
        <fullName evidence="6">GRIP domain-containing protein</fullName>
    </recommendedName>
</protein>
<evidence type="ECO:0000259" key="6">
    <source>
        <dbReference type="PROSITE" id="PS50913"/>
    </source>
</evidence>
<evidence type="ECO:0000256" key="4">
    <source>
        <dbReference type="SAM" id="Coils"/>
    </source>
</evidence>
<dbReference type="GO" id="GO:0006888">
    <property type="term" value="P:endoplasmic reticulum to Golgi vesicle-mediated transport"/>
    <property type="evidence" value="ECO:0007669"/>
    <property type="project" value="TreeGrafter"/>
</dbReference>
<evidence type="ECO:0000256" key="2">
    <source>
        <dbReference type="ARBA" id="ARBA00023034"/>
    </source>
</evidence>
<feature type="domain" description="GRIP" evidence="6">
    <location>
        <begin position="1354"/>
        <end position="1403"/>
    </location>
</feature>